<feature type="compositionally biased region" description="Basic residues" evidence="1">
    <location>
        <begin position="131"/>
        <end position="144"/>
    </location>
</feature>
<comment type="caution">
    <text evidence="2">The sequence shown here is derived from an EMBL/GenBank/DDBJ whole genome shotgun (WGS) entry which is preliminary data.</text>
</comment>
<gene>
    <name evidence="2" type="ORF">IFM89_019680</name>
</gene>
<organism evidence="2 3">
    <name type="scientific">Coptis chinensis</name>
    <dbReference type="NCBI Taxonomy" id="261450"/>
    <lineage>
        <taxon>Eukaryota</taxon>
        <taxon>Viridiplantae</taxon>
        <taxon>Streptophyta</taxon>
        <taxon>Embryophyta</taxon>
        <taxon>Tracheophyta</taxon>
        <taxon>Spermatophyta</taxon>
        <taxon>Magnoliopsida</taxon>
        <taxon>Ranunculales</taxon>
        <taxon>Ranunculaceae</taxon>
        <taxon>Coptidoideae</taxon>
        <taxon>Coptis</taxon>
    </lineage>
</organism>
<feature type="region of interest" description="Disordered" evidence="1">
    <location>
        <begin position="130"/>
        <end position="225"/>
    </location>
</feature>
<evidence type="ECO:0000313" key="3">
    <source>
        <dbReference type="Proteomes" id="UP000631114"/>
    </source>
</evidence>
<feature type="compositionally biased region" description="Basic and acidic residues" evidence="1">
    <location>
        <begin position="148"/>
        <end position="177"/>
    </location>
</feature>
<keyword evidence="3" id="KW-1185">Reference proteome</keyword>
<sequence>MAPDQSQSIASQPSSSVPLPSHNSTSDSHTSQPSGNSPTITKLPIEFDEDGVVVGPNHAKWNSQVGIYVRSRIPIHYKDWRKIDGSFKDNVWNKLMCGSVEEAIAACPDGKDPNHWAEFVRNESTAEVRARNAKNAKNTKKNIYRHTNGRDTYAHKLDKMDKEDPRRKHGQEQVEASHKRRKKASAGGKGSVMEVDFDNDELSEVFGPDKGSRTRGISSNKSKKQLQRTGIAKALLQQANSSSNSELKGEMNEMKSSLVNVMGVLKDVLKAVKSNGTPTAQPPCGPTTPEIEVGSSSIRHSTQQNLMNMFANLNPPSGTLGSSPNVSLLDRDGVVVAKGYVMTETTGDCNGKKVLASEKKVYIEEVLVGDALVYDGPQDGVRFLDGFSAGRSFNLDRVKDAVFFISCLGYANFLNLEFFSMDGLKPIQVAAQRSNRSAVEVLLQVTSPVQVISNWSINGIIEHMQSDGHKDQVFSMLSPNKS</sequence>
<feature type="region of interest" description="Disordered" evidence="1">
    <location>
        <begin position="1"/>
        <end position="42"/>
    </location>
</feature>
<protein>
    <submittedName>
        <fullName evidence="2">Uncharacterized protein</fullName>
    </submittedName>
</protein>
<feature type="compositionally biased region" description="Polar residues" evidence="1">
    <location>
        <begin position="17"/>
        <end position="40"/>
    </location>
</feature>
<reference evidence="2 3" key="1">
    <citation type="submission" date="2020-10" db="EMBL/GenBank/DDBJ databases">
        <title>The Coptis chinensis genome and diversification of protoberbering-type alkaloids.</title>
        <authorList>
            <person name="Wang B."/>
            <person name="Shu S."/>
            <person name="Song C."/>
            <person name="Liu Y."/>
        </authorList>
    </citation>
    <scope>NUCLEOTIDE SEQUENCE [LARGE SCALE GENOMIC DNA]</scope>
    <source>
        <strain evidence="2">HL-2020</strain>
        <tissue evidence="2">Leaf</tissue>
    </source>
</reference>
<dbReference type="OrthoDB" id="20872at2759"/>
<dbReference type="EMBL" id="JADFTS010000006">
    <property type="protein sequence ID" value="KAF9601407.1"/>
    <property type="molecule type" value="Genomic_DNA"/>
</dbReference>
<proteinExistence type="predicted"/>
<name>A0A835HNC7_9MAGN</name>
<feature type="region of interest" description="Disordered" evidence="1">
    <location>
        <begin position="274"/>
        <end position="295"/>
    </location>
</feature>
<dbReference type="Proteomes" id="UP000631114">
    <property type="component" value="Unassembled WGS sequence"/>
</dbReference>
<evidence type="ECO:0000313" key="2">
    <source>
        <dbReference type="EMBL" id="KAF9601407.1"/>
    </source>
</evidence>
<feature type="compositionally biased region" description="Low complexity" evidence="1">
    <location>
        <begin position="1"/>
        <end position="16"/>
    </location>
</feature>
<dbReference type="PANTHER" id="PTHR33018:SF37">
    <property type="entry name" value="TRANSPOSASE TNP1_EN_SPM-LIKE DOMAIN-CONTAINING PROTEIN"/>
    <property type="match status" value="1"/>
</dbReference>
<dbReference type="AlphaFoldDB" id="A0A835HNC7"/>
<evidence type="ECO:0000256" key="1">
    <source>
        <dbReference type="SAM" id="MobiDB-lite"/>
    </source>
</evidence>
<accession>A0A835HNC7</accession>
<dbReference type="PANTHER" id="PTHR33018">
    <property type="entry name" value="OS10G0338966 PROTEIN-RELATED"/>
    <property type="match status" value="1"/>
</dbReference>